<dbReference type="SMART" id="SM01263">
    <property type="entry name" value="Leuk-A4-hydro_C"/>
    <property type="match status" value="1"/>
</dbReference>
<keyword evidence="9" id="KW-0479">Metal-binding</keyword>
<dbReference type="Pfam" id="PF01433">
    <property type="entry name" value="Peptidase_M1"/>
    <property type="match status" value="1"/>
</dbReference>
<evidence type="ECO:0000256" key="1">
    <source>
        <dbReference type="ARBA" id="ARBA00000098"/>
    </source>
</evidence>
<evidence type="ECO:0000256" key="2">
    <source>
        <dbReference type="ARBA" id="ARBA00001947"/>
    </source>
</evidence>
<dbReference type="Gene3D" id="1.10.390.10">
    <property type="entry name" value="Neutral Protease Domain 2"/>
    <property type="match status" value="1"/>
</dbReference>
<keyword evidence="7" id="KW-0963">Cytoplasm</keyword>
<protein>
    <recommendedName>
        <fullName evidence="6">Aminopeptidase N</fullName>
        <ecNumber evidence="5">3.4.11.2</ecNumber>
    </recommendedName>
</protein>
<dbReference type="PANTHER" id="PTHR45726">
    <property type="entry name" value="LEUKOTRIENE A-4 HYDROLASE"/>
    <property type="match status" value="1"/>
</dbReference>
<dbReference type="Pfam" id="PF09127">
    <property type="entry name" value="Leuk-A4-hydro_C"/>
    <property type="match status" value="1"/>
</dbReference>
<dbReference type="Proteomes" id="UP001500736">
    <property type="component" value="Unassembled WGS sequence"/>
</dbReference>
<evidence type="ECO:0000256" key="8">
    <source>
        <dbReference type="ARBA" id="ARBA00022670"/>
    </source>
</evidence>
<comment type="similarity">
    <text evidence="4">Belongs to the peptidase M1 family.</text>
</comment>
<evidence type="ECO:0000256" key="11">
    <source>
        <dbReference type="ARBA" id="ARBA00022833"/>
    </source>
</evidence>
<dbReference type="InterPro" id="IPR016024">
    <property type="entry name" value="ARM-type_fold"/>
</dbReference>
<dbReference type="InterPro" id="IPR034015">
    <property type="entry name" value="M1_LTA4H"/>
</dbReference>
<sequence length="622" mass="70870">MKKTFLLLSTAFALFTNCKNEKAPEQAQEPTKTYVEESHSFAQPNKAVITHLNLDIEVDFNTEKVSGTATYDIKNNNSNTIVLDTKYLEVQSVLANGQPTEFSLGEFNEQLGKPLTITIKEDTKTISVNYNTTNKTEALQWLSPQQTADKNHPFLFTQGQAILTRTWIPIQDSPQVRITYDATVKVPVELMAVMSAENPKEKTKDGVYHFKMKQAISPYLIALAVGDIEYKPVSDRTGVYAEKSMIEAAHYEFSDMENMVAAAENLYGTYDWDQFDVIVLPPSFPFGGMENPRLTFATPTVIAGDKSLTSLIAHELAHSWSGNLVTNATWNDFWLNEGFTVYFEIRIMEALYGNDRANMIALIGRQDLTEEIEALKDTPEATKLKLDLKGQNPDDGMNSIAYDKGYLFLRTLEETVGREKFDAFIKDYFNTHAFSTLTTEDFVEYLNTNLLQKNNITFNVEEWIYQPGVPDNQSKIVSDKFNNVEATLQKYLDQNSVEDSVTKEWTTQEWVHFVRNLPEDITTDQLAMLDNAFDFSNASNSHIAMVWFEQAIKHNYHNNNVDKNIDSFLTRVGRRWYVETLFRAFKNANRVDEALVIYKKARPNYHSVTAGTIDKLLGYSPE</sequence>
<dbReference type="InterPro" id="IPR045357">
    <property type="entry name" value="Aminopeptidase_N-like_N"/>
</dbReference>
<reference evidence="15" key="1">
    <citation type="journal article" date="2019" name="Int. J. Syst. Evol. Microbiol.">
        <title>The Global Catalogue of Microorganisms (GCM) 10K type strain sequencing project: providing services to taxonomists for standard genome sequencing and annotation.</title>
        <authorList>
            <consortium name="The Broad Institute Genomics Platform"/>
            <consortium name="The Broad Institute Genome Sequencing Center for Infectious Disease"/>
            <person name="Wu L."/>
            <person name="Ma J."/>
        </authorList>
    </citation>
    <scope>NUCLEOTIDE SEQUENCE [LARGE SCALE GENOMIC DNA]</scope>
    <source>
        <strain evidence="15">JCM 15976</strain>
    </source>
</reference>
<evidence type="ECO:0000256" key="3">
    <source>
        <dbReference type="ARBA" id="ARBA00004496"/>
    </source>
</evidence>
<dbReference type="Gene3D" id="2.60.40.1730">
    <property type="entry name" value="tricorn interacting facor f3 domain"/>
    <property type="match status" value="1"/>
</dbReference>
<dbReference type="EC" id="3.4.11.2" evidence="5"/>
<dbReference type="Gene3D" id="1.25.40.320">
    <property type="entry name" value="Peptidase M1, leukotriene A4 hydrolase/aminopeptidase C-terminal domain"/>
    <property type="match status" value="1"/>
</dbReference>
<dbReference type="InterPro" id="IPR027268">
    <property type="entry name" value="Peptidase_M4/M1_CTD_sf"/>
</dbReference>
<dbReference type="InterPro" id="IPR015211">
    <property type="entry name" value="Peptidase_M1_C"/>
</dbReference>
<evidence type="ECO:0000256" key="12">
    <source>
        <dbReference type="ARBA" id="ARBA00023049"/>
    </source>
</evidence>
<dbReference type="EMBL" id="BAAAGF010000006">
    <property type="protein sequence ID" value="GAA0750309.1"/>
    <property type="molecule type" value="Genomic_DNA"/>
</dbReference>
<comment type="subcellular location">
    <subcellularLocation>
        <location evidence="3">Cytoplasm</location>
    </subcellularLocation>
</comment>
<proteinExistence type="inferred from homology"/>
<dbReference type="InterPro" id="IPR038502">
    <property type="entry name" value="M1_LTA-4_hydro/amino_C_sf"/>
</dbReference>
<dbReference type="Pfam" id="PF17900">
    <property type="entry name" value="Peptidase_M1_N"/>
    <property type="match status" value="1"/>
</dbReference>
<keyword evidence="10" id="KW-0378">Hydrolase</keyword>
<evidence type="ECO:0000256" key="5">
    <source>
        <dbReference type="ARBA" id="ARBA00012564"/>
    </source>
</evidence>
<keyword evidence="8" id="KW-0645">Protease</keyword>
<organism evidence="14 15">
    <name type="scientific">Gaetbulibacter jejuensis</name>
    <dbReference type="NCBI Taxonomy" id="584607"/>
    <lineage>
        <taxon>Bacteria</taxon>
        <taxon>Pseudomonadati</taxon>
        <taxon>Bacteroidota</taxon>
        <taxon>Flavobacteriia</taxon>
        <taxon>Flavobacteriales</taxon>
        <taxon>Flavobacteriaceae</taxon>
        <taxon>Gaetbulibacter</taxon>
    </lineage>
</organism>
<evidence type="ECO:0000256" key="10">
    <source>
        <dbReference type="ARBA" id="ARBA00022801"/>
    </source>
</evidence>
<evidence type="ECO:0000313" key="14">
    <source>
        <dbReference type="EMBL" id="GAA0750309.1"/>
    </source>
</evidence>
<evidence type="ECO:0000256" key="9">
    <source>
        <dbReference type="ARBA" id="ARBA00022723"/>
    </source>
</evidence>
<evidence type="ECO:0000313" key="15">
    <source>
        <dbReference type="Proteomes" id="UP001500736"/>
    </source>
</evidence>
<gene>
    <name evidence="14" type="ORF">GCM10009431_30740</name>
</gene>
<dbReference type="InterPro" id="IPR042097">
    <property type="entry name" value="Aminopeptidase_N-like_N_sf"/>
</dbReference>
<evidence type="ECO:0000256" key="6">
    <source>
        <dbReference type="ARBA" id="ARBA00015611"/>
    </source>
</evidence>
<dbReference type="CDD" id="cd09599">
    <property type="entry name" value="M1_LTA4H"/>
    <property type="match status" value="1"/>
</dbReference>
<dbReference type="SUPFAM" id="SSF63737">
    <property type="entry name" value="Leukotriene A4 hydrolase N-terminal domain"/>
    <property type="match status" value="1"/>
</dbReference>
<dbReference type="InterPro" id="IPR014782">
    <property type="entry name" value="Peptidase_M1_dom"/>
</dbReference>
<dbReference type="SUPFAM" id="SSF48371">
    <property type="entry name" value="ARM repeat"/>
    <property type="match status" value="1"/>
</dbReference>
<comment type="catalytic activity">
    <reaction evidence="1">
        <text>Release of an N-terminal amino acid, Xaa-|-Yaa- from a peptide, amide or arylamide. Xaa is preferably Ala, but may be most amino acids including Pro (slow action). When a terminal hydrophobic residue is followed by a prolyl residue, the two may be released as an intact Xaa-Pro dipeptide.</text>
        <dbReference type="EC" id="3.4.11.2"/>
    </reaction>
</comment>
<dbReference type="Gene3D" id="3.30.2010.30">
    <property type="match status" value="1"/>
</dbReference>
<dbReference type="InterPro" id="IPR001930">
    <property type="entry name" value="Peptidase_M1"/>
</dbReference>
<dbReference type="PANTHER" id="PTHR45726:SF3">
    <property type="entry name" value="LEUKOTRIENE A-4 HYDROLASE"/>
    <property type="match status" value="1"/>
</dbReference>
<feature type="domain" description="Peptidase M1 leukotriene A4 hydrolase/aminopeptidase C-terminal" evidence="13">
    <location>
        <begin position="478"/>
        <end position="617"/>
    </location>
</feature>
<comment type="cofactor">
    <cofactor evidence="2">
        <name>Zn(2+)</name>
        <dbReference type="ChEBI" id="CHEBI:29105"/>
    </cofactor>
</comment>
<dbReference type="SUPFAM" id="SSF55486">
    <property type="entry name" value="Metalloproteases ('zincins'), catalytic domain"/>
    <property type="match status" value="1"/>
</dbReference>
<evidence type="ECO:0000259" key="13">
    <source>
        <dbReference type="SMART" id="SM01263"/>
    </source>
</evidence>
<keyword evidence="15" id="KW-1185">Reference proteome</keyword>
<dbReference type="RefSeq" id="WP_343799721.1">
    <property type="nucleotide sequence ID" value="NZ_BAAAGF010000006.1"/>
</dbReference>
<name>A0ABP3V9H1_9FLAO</name>
<keyword evidence="11" id="KW-0862">Zinc</keyword>
<evidence type="ECO:0000256" key="4">
    <source>
        <dbReference type="ARBA" id="ARBA00010136"/>
    </source>
</evidence>
<accession>A0ABP3V9H1</accession>
<evidence type="ECO:0000256" key="7">
    <source>
        <dbReference type="ARBA" id="ARBA00022490"/>
    </source>
</evidence>
<dbReference type="InterPro" id="IPR049980">
    <property type="entry name" value="LTA4H_cat"/>
</dbReference>
<comment type="caution">
    <text evidence="14">The sequence shown here is derived from an EMBL/GenBank/DDBJ whole genome shotgun (WGS) entry which is preliminary data.</text>
</comment>
<keyword evidence="12" id="KW-0482">Metalloprotease</keyword>
<dbReference type="PRINTS" id="PR00756">
    <property type="entry name" value="ALADIPTASE"/>
</dbReference>